<evidence type="ECO:0000313" key="3">
    <source>
        <dbReference type="Proteomes" id="UP001155586"/>
    </source>
</evidence>
<reference evidence="2" key="1">
    <citation type="submission" date="2022-02" db="EMBL/GenBank/DDBJ databases">
        <title>Vibrio sp. nov., a new bacterium isolated from Bohai sea, China.</title>
        <authorList>
            <person name="Yuan Y."/>
        </authorList>
    </citation>
    <scope>NUCLEOTIDE SEQUENCE</scope>
    <source>
        <strain evidence="2">DBSS07</strain>
    </source>
</reference>
<dbReference type="RefSeq" id="WP_265686717.1">
    <property type="nucleotide sequence ID" value="NZ_JAKRRX010000014.1"/>
</dbReference>
<protein>
    <submittedName>
        <fullName evidence="2">GIY-YIG nuclease family protein</fullName>
    </submittedName>
</protein>
<gene>
    <name evidence="2" type="ORF">MD483_04195</name>
</gene>
<evidence type="ECO:0000259" key="1">
    <source>
        <dbReference type="PROSITE" id="PS50164"/>
    </source>
</evidence>
<dbReference type="CDD" id="cd10447">
    <property type="entry name" value="GIY-YIG_unchar_2"/>
    <property type="match status" value="1"/>
</dbReference>
<comment type="caution">
    <text evidence="2">The sequence shown here is derived from an EMBL/GenBank/DDBJ whole genome shotgun (WGS) entry which is preliminary data.</text>
</comment>
<organism evidence="2 3">
    <name type="scientific">Vibrio paucivorans</name>
    <dbReference type="NCBI Taxonomy" id="2829489"/>
    <lineage>
        <taxon>Bacteria</taxon>
        <taxon>Pseudomonadati</taxon>
        <taxon>Pseudomonadota</taxon>
        <taxon>Gammaproteobacteria</taxon>
        <taxon>Vibrionales</taxon>
        <taxon>Vibrionaceae</taxon>
        <taxon>Vibrio</taxon>
    </lineage>
</organism>
<name>A0A9X3HQ33_9VIBR</name>
<feature type="domain" description="GIY-YIG" evidence="1">
    <location>
        <begin position="51"/>
        <end position="129"/>
    </location>
</feature>
<dbReference type="InterPro" id="IPR025579">
    <property type="entry name" value="DUF4357"/>
</dbReference>
<keyword evidence="3" id="KW-1185">Reference proteome</keyword>
<proteinExistence type="predicted"/>
<dbReference type="PROSITE" id="PS50164">
    <property type="entry name" value="GIY_YIG"/>
    <property type="match status" value="1"/>
</dbReference>
<evidence type="ECO:0000313" key="2">
    <source>
        <dbReference type="EMBL" id="MCW8333028.1"/>
    </source>
</evidence>
<accession>A0A9X3HQ33</accession>
<dbReference type="Pfam" id="PF14267">
    <property type="entry name" value="DUF4357"/>
    <property type="match status" value="1"/>
</dbReference>
<sequence>MMMTRGTQLKIYLAKGSVTGIRHAEIVNWTGQAIAVPRVHIKELSEWEETQRPGIYFLFGYDADSGNSLVYVGEAEHIQRRLSQHLAGKEFWNEAICFTNKDENLTKAHVKYLEARLIEIILESKRYDLDNDKQPPASSLPRGERDAMETFIDNIRTVIGSLGHKLLEPRVSQTASPQTKEQENTVLQLKVRKVDAKAMLTDEGIVVLKGSQALTTAQPSLSKGYTKLRSNLEEKGVLTPSGDRLVAVEDILFTSASQAAAVLLGYPCSGPDYWKNSSGKTLKEIEAESV</sequence>
<dbReference type="AlphaFoldDB" id="A0A9X3HQ33"/>
<dbReference type="InterPro" id="IPR000305">
    <property type="entry name" value="GIY-YIG_endonuc"/>
</dbReference>
<dbReference type="EMBL" id="JAKRRX010000014">
    <property type="protein sequence ID" value="MCW8333028.1"/>
    <property type="molecule type" value="Genomic_DNA"/>
</dbReference>
<dbReference type="Proteomes" id="UP001155586">
    <property type="component" value="Unassembled WGS sequence"/>
</dbReference>